<sequence length="142" mass="15007">MSRTSIIPDGVHAPAGAYSHGVVTHGPGETLYISGQVGVDQSGRSLESFSAQAEQCWRNLVAILKAAGMCSHDLVKVTTFLTRAEDAVELGRIRAPFLDGARPASTLVTVPGLVKPEWLIEVEAIAFKSVSSSVDEAQRACS</sequence>
<dbReference type="RefSeq" id="WP_106335481.1">
    <property type="nucleotide sequence ID" value="NZ_PVZS01000004.1"/>
</dbReference>
<comment type="similarity">
    <text evidence="1">Belongs to the RutC family.</text>
</comment>
<dbReference type="Gene3D" id="3.30.1330.40">
    <property type="entry name" value="RutC-like"/>
    <property type="match status" value="1"/>
</dbReference>
<dbReference type="AlphaFoldDB" id="A0A2T1HWK3"/>
<dbReference type="InterPro" id="IPR006175">
    <property type="entry name" value="YjgF/YER057c/UK114"/>
</dbReference>
<dbReference type="GO" id="GO:0019239">
    <property type="term" value="F:deaminase activity"/>
    <property type="evidence" value="ECO:0007669"/>
    <property type="project" value="TreeGrafter"/>
</dbReference>
<dbReference type="Proteomes" id="UP000239772">
    <property type="component" value="Unassembled WGS sequence"/>
</dbReference>
<evidence type="ECO:0000256" key="1">
    <source>
        <dbReference type="ARBA" id="ARBA00010552"/>
    </source>
</evidence>
<proteinExistence type="inferred from homology"/>
<reference evidence="3" key="1">
    <citation type="submission" date="2018-03" db="EMBL/GenBank/DDBJ databases">
        <authorList>
            <person name="Sun L."/>
            <person name="Liu H."/>
            <person name="Chen W."/>
            <person name="Huang K."/>
            <person name="Liu W."/>
            <person name="Gao X."/>
        </authorList>
    </citation>
    <scope>NUCLEOTIDE SEQUENCE [LARGE SCALE GENOMIC DNA]</scope>
    <source>
        <strain evidence="3">SH9</strain>
    </source>
</reference>
<evidence type="ECO:0000313" key="3">
    <source>
        <dbReference type="Proteomes" id="UP000239772"/>
    </source>
</evidence>
<dbReference type="EMBL" id="PVZS01000004">
    <property type="protein sequence ID" value="PSC06073.1"/>
    <property type="molecule type" value="Genomic_DNA"/>
</dbReference>
<dbReference type="PANTHER" id="PTHR11803:SF58">
    <property type="entry name" value="PROTEIN HMF1-RELATED"/>
    <property type="match status" value="1"/>
</dbReference>
<evidence type="ECO:0000313" key="2">
    <source>
        <dbReference type="EMBL" id="PSC06073.1"/>
    </source>
</evidence>
<comment type="caution">
    <text evidence="2">The sequence shown here is derived from an EMBL/GenBank/DDBJ whole genome shotgun (WGS) entry which is preliminary data.</text>
</comment>
<accession>A0A2T1HWK3</accession>
<organism evidence="2 3">
    <name type="scientific">Alsobacter soli</name>
    <dbReference type="NCBI Taxonomy" id="2109933"/>
    <lineage>
        <taxon>Bacteria</taxon>
        <taxon>Pseudomonadati</taxon>
        <taxon>Pseudomonadota</taxon>
        <taxon>Alphaproteobacteria</taxon>
        <taxon>Hyphomicrobiales</taxon>
        <taxon>Alsobacteraceae</taxon>
        <taxon>Alsobacter</taxon>
    </lineage>
</organism>
<dbReference type="SUPFAM" id="SSF55298">
    <property type="entry name" value="YjgF-like"/>
    <property type="match status" value="1"/>
</dbReference>
<dbReference type="GO" id="GO:0005829">
    <property type="term" value="C:cytosol"/>
    <property type="evidence" value="ECO:0007669"/>
    <property type="project" value="TreeGrafter"/>
</dbReference>
<dbReference type="PANTHER" id="PTHR11803">
    <property type="entry name" value="2-IMINOBUTANOATE/2-IMINOPROPANOATE DEAMINASE RIDA"/>
    <property type="match status" value="1"/>
</dbReference>
<dbReference type="OrthoDB" id="9799840at2"/>
<protein>
    <submittedName>
        <fullName evidence="2">RidA family protein</fullName>
    </submittedName>
</protein>
<dbReference type="Pfam" id="PF01042">
    <property type="entry name" value="Ribonuc_L-PSP"/>
    <property type="match status" value="1"/>
</dbReference>
<gene>
    <name evidence="2" type="ORF">SLNSH_04495</name>
</gene>
<keyword evidence="3" id="KW-1185">Reference proteome</keyword>
<dbReference type="CDD" id="cd00448">
    <property type="entry name" value="YjgF_YER057c_UK114_family"/>
    <property type="match status" value="1"/>
</dbReference>
<name>A0A2T1HWK3_9HYPH</name>
<dbReference type="InterPro" id="IPR035959">
    <property type="entry name" value="RutC-like_sf"/>
</dbReference>